<dbReference type="EMBL" id="FJ081560">
    <property type="protein sequence ID" value="AFG54071.1"/>
    <property type="molecule type" value="Genomic_DNA"/>
</dbReference>
<reference evidence="3" key="1">
    <citation type="submission" date="2008-08" db="EMBL/GenBank/DDBJ databases">
        <title>Nucleotide Diversity and Divergence in the Loblolly Pine Gene Space.</title>
        <authorList>
            <person name="Neale D.B."/>
            <person name="Wegrzyn J.L."/>
            <person name="Lee J.M."/>
            <person name="Eckert A.J."/>
            <person name="Liechty J.D."/>
            <person name="Stevens K.A."/>
            <person name="Langley C.H."/>
        </authorList>
    </citation>
    <scope>NUCLEOTIDE SEQUENCE</scope>
    <source>
        <strain evidence="3">2176</strain>
        <strain evidence="2">2178</strain>
        <tissue evidence="3">Megagametophyte</tissue>
    </source>
</reference>
<proteinExistence type="predicted"/>
<evidence type="ECO:0000256" key="1">
    <source>
        <dbReference type="SAM" id="MobiDB-lite"/>
    </source>
</evidence>
<evidence type="ECO:0000313" key="2">
    <source>
        <dbReference type="EMBL" id="AFG54071.1"/>
    </source>
</evidence>
<organism evidence="3">
    <name type="scientific">Pinus taeda</name>
    <name type="common">Loblolly pine</name>
    <dbReference type="NCBI Taxonomy" id="3352"/>
    <lineage>
        <taxon>Eukaryota</taxon>
        <taxon>Viridiplantae</taxon>
        <taxon>Streptophyta</taxon>
        <taxon>Embryophyta</taxon>
        <taxon>Tracheophyta</taxon>
        <taxon>Spermatophyta</taxon>
        <taxon>Pinopsida</taxon>
        <taxon>Pinidae</taxon>
        <taxon>Conifers I</taxon>
        <taxon>Pinales</taxon>
        <taxon>Pinaceae</taxon>
        <taxon>Pinus</taxon>
        <taxon>Pinus subgen. Pinus</taxon>
    </lineage>
</organism>
<evidence type="ECO:0000313" key="3">
    <source>
        <dbReference type="EMBL" id="AFG54072.1"/>
    </source>
</evidence>
<name>H9VWC9_PINTA</name>
<protein>
    <recommendedName>
        <fullName evidence="4">Legume lectin domain-containing protein</fullName>
    </recommendedName>
</protein>
<dbReference type="EMBL" id="FJ081554">
    <property type="protein sequence ID" value="AFG54072.1"/>
    <property type="molecule type" value="Genomic_DNA"/>
</dbReference>
<gene>
    <name evidence="3" type="ORF">0_8085_01</name>
</gene>
<accession>H9VWC9</accession>
<feature type="compositionally biased region" description="Polar residues" evidence="1">
    <location>
        <begin position="68"/>
        <end position="77"/>
    </location>
</feature>
<evidence type="ECO:0008006" key="4">
    <source>
        <dbReference type="Google" id="ProtNLM"/>
    </source>
</evidence>
<dbReference type="AlphaFoldDB" id="H9VWC9"/>
<feature type="region of interest" description="Disordered" evidence="1">
    <location>
        <begin position="66"/>
        <end position="90"/>
    </location>
</feature>
<sequence length="104" mass="11053">LDGDFDEEQMKRVLILGLACSHPDPQLRPSIRHALQVLINPNEQMKPLPSTRPMAIYVVLPPAAGLDSRSTSSYSNIGQAGSASMSSAFSGGASITASTLHYGR</sequence>
<feature type="non-terminal residue" evidence="3">
    <location>
        <position position="1"/>
    </location>
</feature>
<feature type="compositionally biased region" description="Low complexity" evidence="1">
    <location>
        <begin position="78"/>
        <end position="90"/>
    </location>
</feature>